<evidence type="ECO:0000256" key="1">
    <source>
        <dbReference type="ARBA" id="ARBA00023002"/>
    </source>
</evidence>
<dbReference type="OrthoDB" id="202327at2759"/>
<dbReference type="InterPro" id="IPR050369">
    <property type="entry name" value="RBOH/FRE"/>
</dbReference>
<dbReference type="AlphaFoldDB" id="A0A6A4YD82"/>
<dbReference type="PANTHER" id="PTHR11972">
    <property type="entry name" value="NADPH OXIDASE"/>
    <property type="match status" value="1"/>
</dbReference>
<sequence>MKVPLAHTRLPDSPSTEYLQTDATPPHTLDTCCPPSPPHDAVRIMLSSRDSNVLADPRRTSMLELKLQDVCLTTRRNIAADDKLRAIFDLFDVDHQGRLTPAGLQTFLAATMAHANVKLCGVELQDIVAQTFEATNNRESLSFPEFQALFGASLPEGGPPTNSMPRLTNAALLQHGLPKWRTGLVRYQTELQFLVLYTLVNLLAFWLKWRSFPLDVIAGYYAKLAKACAQLVLVNAMFVLLPMCRSVVAALRNIRLLWYIFPFDHHIVFHQLAGAVILVA</sequence>
<organism evidence="5">
    <name type="scientific">Aphanomyces stellatus</name>
    <dbReference type="NCBI Taxonomy" id="120398"/>
    <lineage>
        <taxon>Eukaryota</taxon>
        <taxon>Sar</taxon>
        <taxon>Stramenopiles</taxon>
        <taxon>Oomycota</taxon>
        <taxon>Saprolegniomycetes</taxon>
        <taxon>Saprolegniales</taxon>
        <taxon>Verrucalvaceae</taxon>
        <taxon>Aphanomyces</taxon>
    </lineage>
</organism>
<reference evidence="5" key="1">
    <citation type="submission" date="2019-06" db="EMBL/GenBank/DDBJ databases">
        <title>Genomics analysis of Aphanomyces spp. identifies a new class of oomycete effector associated with host adaptation.</title>
        <authorList>
            <person name="Gaulin E."/>
        </authorList>
    </citation>
    <scope>NUCLEOTIDE SEQUENCE</scope>
    <source>
        <strain evidence="5">CBS 578.67</strain>
    </source>
</reference>
<dbReference type="GO" id="GO:0016491">
    <property type="term" value="F:oxidoreductase activity"/>
    <property type="evidence" value="ECO:0007669"/>
    <property type="project" value="UniProtKB-KW"/>
</dbReference>
<feature type="transmembrane region" description="Helical" evidence="3">
    <location>
        <begin position="221"/>
        <end position="244"/>
    </location>
</feature>
<dbReference type="Gene3D" id="1.10.238.10">
    <property type="entry name" value="EF-hand"/>
    <property type="match status" value="1"/>
</dbReference>
<keyword evidence="1" id="KW-0560">Oxidoreductase</keyword>
<dbReference type="GO" id="GO:0005886">
    <property type="term" value="C:plasma membrane"/>
    <property type="evidence" value="ECO:0007669"/>
    <property type="project" value="TreeGrafter"/>
</dbReference>
<protein>
    <recommendedName>
        <fullName evidence="4">EF-hand domain-containing protein</fullName>
    </recommendedName>
</protein>
<feature type="region of interest" description="Disordered" evidence="2">
    <location>
        <begin position="1"/>
        <end position="28"/>
    </location>
</feature>
<name>A0A6A4YD82_9STRA</name>
<dbReference type="PROSITE" id="PS50222">
    <property type="entry name" value="EF_HAND_2"/>
    <property type="match status" value="1"/>
</dbReference>
<dbReference type="GO" id="GO:0005509">
    <property type="term" value="F:calcium ion binding"/>
    <property type="evidence" value="ECO:0007669"/>
    <property type="project" value="InterPro"/>
</dbReference>
<evidence type="ECO:0000259" key="4">
    <source>
        <dbReference type="PROSITE" id="PS50222"/>
    </source>
</evidence>
<dbReference type="SUPFAM" id="SSF47473">
    <property type="entry name" value="EF-hand"/>
    <property type="match status" value="1"/>
</dbReference>
<feature type="compositionally biased region" description="Polar residues" evidence="2">
    <location>
        <begin position="13"/>
        <end position="23"/>
    </location>
</feature>
<dbReference type="InterPro" id="IPR002048">
    <property type="entry name" value="EF_hand_dom"/>
</dbReference>
<dbReference type="InterPro" id="IPR011992">
    <property type="entry name" value="EF-hand-dom_pair"/>
</dbReference>
<comment type="caution">
    <text evidence="5">The sequence shown here is derived from an EMBL/GenBank/DDBJ whole genome shotgun (WGS) entry which is preliminary data.</text>
</comment>
<keyword evidence="3" id="KW-0812">Transmembrane</keyword>
<evidence type="ECO:0000256" key="3">
    <source>
        <dbReference type="SAM" id="Phobius"/>
    </source>
</evidence>
<feature type="transmembrane region" description="Helical" evidence="3">
    <location>
        <begin position="256"/>
        <end position="279"/>
    </location>
</feature>
<keyword evidence="3" id="KW-0472">Membrane</keyword>
<proteinExistence type="predicted"/>
<keyword evidence="3" id="KW-1133">Transmembrane helix</keyword>
<dbReference type="PANTHER" id="PTHR11972:SF153">
    <property type="entry name" value="SUPEROXIDE-GENERATING NADPH OXIDASE HEAVY CHAIN SUBUNIT A"/>
    <property type="match status" value="1"/>
</dbReference>
<gene>
    <name evidence="5" type="ORF">As57867_014238</name>
</gene>
<evidence type="ECO:0000256" key="2">
    <source>
        <dbReference type="SAM" id="MobiDB-lite"/>
    </source>
</evidence>
<feature type="transmembrane region" description="Helical" evidence="3">
    <location>
        <begin position="191"/>
        <end position="209"/>
    </location>
</feature>
<dbReference type="EMBL" id="VJMH01005536">
    <property type="protein sequence ID" value="KAF0694850.1"/>
    <property type="molecule type" value="Genomic_DNA"/>
</dbReference>
<feature type="domain" description="EF-hand" evidence="4">
    <location>
        <begin position="79"/>
        <end position="114"/>
    </location>
</feature>
<evidence type="ECO:0000313" key="5">
    <source>
        <dbReference type="EMBL" id="KAF0694850.1"/>
    </source>
</evidence>
<accession>A0A6A4YD82</accession>
<feature type="non-terminal residue" evidence="5">
    <location>
        <position position="280"/>
    </location>
</feature>